<keyword evidence="3" id="KW-1185">Reference proteome</keyword>
<reference evidence="2 3" key="1">
    <citation type="submission" date="2013-05" db="EMBL/GenBank/DDBJ databases">
        <title>Genome assembly of Chondromyces apiculatus DSM 436.</title>
        <authorList>
            <person name="Sharma G."/>
            <person name="Khatri I."/>
            <person name="Kaur C."/>
            <person name="Mayilraj S."/>
            <person name="Subramanian S."/>
        </authorList>
    </citation>
    <scope>NUCLEOTIDE SEQUENCE [LARGE SCALE GENOMIC DNA]</scope>
    <source>
        <strain evidence="2 3">DSM 436</strain>
    </source>
</reference>
<evidence type="ECO:0000313" key="3">
    <source>
        <dbReference type="Proteomes" id="UP000019678"/>
    </source>
</evidence>
<feature type="compositionally biased region" description="Low complexity" evidence="1">
    <location>
        <begin position="56"/>
        <end position="68"/>
    </location>
</feature>
<proteinExistence type="predicted"/>
<name>A0A017SYM4_9BACT</name>
<evidence type="ECO:0000313" key="2">
    <source>
        <dbReference type="EMBL" id="EYF01725.1"/>
    </source>
</evidence>
<dbReference type="EMBL" id="ASRX01000073">
    <property type="protein sequence ID" value="EYF01725.1"/>
    <property type="molecule type" value="Genomic_DNA"/>
</dbReference>
<organism evidence="2 3">
    <name type="scientific">Chondromyces apiculatus DSM 436</name>
    <dbReference type="NCBI Taxonomy" id="1192034"/>
    <lineage>
        <taxon>Bacteria</taxon>
        <taxon>Pseudomonadati</taxon>
        <taxon>Myxococcota</taxon>
        <taxon>Polyangia</taxon>
        <taxon>Polyangiales</taxon>
        <taxon>Polyangiaceae</taxon>
        <taxon>Chondromyces</taxon>
    </lineage>
</organism>
<dbReference type="AlphaFoldDB" id="A0A017SYM4"/>
<dbReference type="Proteomes" id="UP000019678">
    <property type="component" value="Unassembled WGS sequence"/>
</dbReference>
<feature type="region of interest" description="Disordered" evidence="1">
    <location>
        <begin position="50"/>
        <end position="69"/>
    </location>
</feature>
<comment type="caution">
    <text evidence="2">The sequence shown here is derived from an EMBL/GenBank/DDBJ whole genome shotgun (WGS) entry which is preliminary data.</text>
</comment>
<protein>
    <submittedName>
        <fullName evidence="2">Uncharacterized protein</fullName>
    </submittedName>
</protein>
<gene>
    <name evidence="2" type="ORF">CAP_7860</name>
</gene>
<sequence>MGTGRGISEIADGQGAADSVGTQNVRGHGCTPDERRLPCAGLARHAHRVATRTRSRAAPARLSSPPLAGSGWGVATCRFSSREGRVRTVRRPLARTGPGGR</sequence>
<accession>A0A017SYM4</accession>
<evidence type="ECO:0000256" key="1">
    <source>
        <dbReference type="SAM" id="MobiDB-lite"/>
    </source>
</evidence>
<feature type="region of interest" description="Disordered" evidence="1">
    <location>
        <begin position="1"/>
        <end position="34"/>
    </location>
</feature>